<name>A0A222P624_9GAMM</name>
<evidence type="ECO:0000313" key="1">
    <source>
        <dbReference type="EMBL" id="ASQ47310.1"/>
    </source>
</evidence>
<dbReference type="AlphaFoldDB" id="A0A222P624"/>
<accession>A0A222P624</accession>
<dbReference type="RefSeq" id="WP_157698257.1">
    <property type="nucleotide sequence ID" value="NZ_CP016397.1"/>
</dbReference>
<keyword evidence="2" id="KW-1185">Reference proteome</keyword>
<dbReference type="Proteomes" id="UP000201728">
    <property type="component" value="Chromosome"/>
</dbReference>
<reference evidence="1 2" key="1">
    <citation type="submission" date="2016-07" db="EMBL/GenBank/DDBJ databases">
        <authorList>
            <person name="Hassler H."/>
        </authorList>
    </citation>
    <scope>NUCLEOTIDE SEQUENCE [LARGE SCALE GENOMIC DNA]</scope>
    <source>
        <strain evidence="1 2">CDC-D5610</strain>
    </source>
</reference>
<dbReference type="KEGG" id="lcd:clem_13920"/>
<organism evidence="1 2">
    <name type="scientific">Legionella clemsonensis</name>
    <dbReference type="NCBI Taxonomy" id="1867846"/>
    <lineage>
        <taxon>Bacteria</taxon>
        <taxon>Pseudomonadati</taxon>
        <taxon>Pseudomonadota</taxon>
        <taxon>Gammaproteobacteria</taxon>
        <taxon>Legionellales</taxon>
        <taxon>Legionellaceae</taxon>
        <taxon>Legionella</taxon>
    </lineage>
</organism>
<gene>
    <name evidence="1" type="ORF">clem_13920</name>
</gene>
<protein>
    <submittedName>
        <fullName evidence="1">Uncharacterized protein</fullName>
    </submittedName>
</protein>
<evidence type="ECO:0000313" key="2">
    <source>
        <dbReference type="Proteomes" id="UP000201728"/>
    </source>
</evidence>
<dbReference type="EMBL" id="CP016397">
    <property type="protein sequence ID" value="ASQ47310.1"/>
    <property type="molecule type" value="Genomic_DNA"/>
</dbReference>
<proteinExistence type="predicted"/>
<dbReference type="OrthoDB" id="9792284at2"/>
<sequence>MEFKEAKKPLSKKEYLKVLGHGSLIALGGFLAIHPESFKHQLLAGGRTAGID</sequence>